<reference evidence="11" key="1">
    <citation type="journal article" date="2018" name="Antonie Van Leeuwenhoek">
        <title>Proteinivorax hydrogeniformans sp. nov., an anaerobic, haloalkaliphilic bacterium fermenting proteinaceous compounds with high hydrogen production.</title>
        <authorList>
            <person name="Boltyanskaya Y."/>
            <person name="Detkova E."/>
            <person name="Pimenov N."/>
            <person name="Kevbrin V."/>
        </authorList>
    </citation>
    <scope>NUCLEOTIDE SEQUENCE</scope>
    <source>
        <strain evidence="11">Z-710</strain>
    </source>
</reference>
<feature type="transmembrane region" description="Helical" evidence="10">
    <location>
        <begin position="240"/>
        <end position="260"/>
    </location>
</feature>
<gene>
    <name evidence="11" type="ORF">PRVXH_000406</name>
</gene>
<evidence type="ECO:0000256" key="2">
    <source>
        <dbReference type="ARBA" id="ARBA00008417"/>
    </source>
</evidence>
<keyword evidence="6 10" id="KW-0812">Transmembrane</keyword>
<feature type="transmembrane region" description="Helical" evidence="10">
    <location>
        <begin position="308"/>
        <end position="330"/>
    </location>
</feature>
<comment type="similarity">
    <text evidence="2">Belongs to the multi antimicrobial extrusion (MATE) (TC 2.A.66.1) family. MepA subfamily.</text>
</comment>
<proteinExistence type="inferred from homology"/>
<reference evidence="11" key="2">
    <citation type="submission" date="2024-06" db="EMBL/GenBank/DDBJ databases">
        <authorList>
            <person name="Petrova K.O."/>
            <person name="Toshchakov S.V."/>
            <person name="Boltjanskaja Y.V."/>
            <person name="Kevbrin V.V."/>
        </authorList>
    </citation>
    <scope>NUCLEOTIDE SEQUENCE</scope>
    <source>
        <strain evidence="11">Z-710</strain>
    </source>
</reference>
<feature type="transmembrane region" description="Helical" evidence="10">
    <location>
        <begin position="356"/>
        <end position="376"/>
    </location>
</feature>
<accession>A0AAU8HUM1</accession>
<dbReference type="Pfam" id="PF01554">
    <property type="entry name" value="MatE"/>
    <property type="match status" value="2"/>
</dbReference>
<dbReference type="InterPro" id="IPR048279">
    <property type="entry name" value="MdtK-like"/>
</dbReference>
<keyword evidence="7 10" id="KW-1133">Transmembrane helix</keyword>
<evidence type="ECO:0000256" key="3">
    <source>
        <dbReference type="ARBA" id="ARBA00022106"/>
    </source>
</evidence>
<dbReference type="GO" id="GO:0046677">
    <property type="term" value="P:response to antibiotic"/>
    <property type="evidence" value="ECO:0007669"/>
    <property type="project" value="UniProtKB-KW"/>
</dbReference>
<keyword evidence="4" id="KW-0813">Transport</keyword>
<dbReference type="InterPro" id="IPR002528">
    <property type="entry name" value="MATE_fam"/>
</dbReference>
<feature type="transmembrane region" description="Helical" evidence="10">
    <location>
        <begin position="199"/>
        <end position="219"/>
    </location>
</feature>
<keyword evidence="5" id="KW-1003">Cell membrane</keyword>
<evidence type="ECO:0000256" key="10">
    <source>
        <dbReference type="SAM" id="Phobius"/>
    </source>
</evidence>
<protein>
    <recommendedName>
        <fullName evidence="3">Multidrug export protein MepA</fullName>
    </recommendedName>
</protein>
<evidence type="ECO:0000256" key="9">
    <source>
        <dbReference type="ARBA" id="ARBA00023251"/>
    </source>
</evidence>
<organism evidence="11">
    <name type="scientific">Proteinivorax hydrogeniformans</name>
    <dbReference type="NCBI Taxonomy" id="1826727"/>
    <lineage>
        <taxon>Bacteria</taxon>
        <taxon>Bacillati</taxon>
        <taxon>Bacillota</taxon>
        <taxon>Clostridia</taxon>
        <taxon>Eubacteriales</taxon>
        <taxon>Proteinivoracaceae</taxon>
        <taxon>Proteinivorax</taxon>
    </lineage>
</organism>
<evidence type="ECO:0000256" key="6">
    <source>
        <dbReference type="ARBA" id="ARBA00022692"/>
    </source>
</evidence>
<comment type="subcellular location">
    <subcellularLocation>
        <location evidence="1">Cell membrane</location>
        <topology evidence="1">Multi-pass membrane protein</topology>
    </subcellularLocation>
</comment>
<evidence type="ECO:0000256" key="4">
    <source>
        <dbReference type="ARBA" id="ARBA00022448"/>
    </source>
</evidence>
<dbReference type="NCBIfam" id="TIGR00797">
    <property type="entry name" value="matE"/>
    <property type="match status" value="1"/>
</dbReference>
<dbReference type="CDD" id="cd13143">
    <property type="entry name" value="MATE_MepA_like"/>
    <property type="match status" value="1"/>
</dbReference>
<feature type="transmembrane region" description="Helical" evidence="10">
    <location>
        <begin position="388"/>
        <end position="406"/>
    </location>
</feature>
<feature type="transmembrane region" description="Helical" evidence="10">
    <location>
        <begin position="266"/>
        <end position="287"/>
    </location>
</feature>
<keyword evidence="9" id="KW-0046">Antibiotic resistance</keyword>
<evidence type="ECO:0000256" key="1">
    <source>
        <dbReference type="ARBA" id="ARBA00004651"/>
    </source>
</evidence>
<name>A0AAU8HUM1_9FIRM</name>
<keyword evidence="8 10" id="KW-0472">Membrane</keyword>
<evidence type="ECO:0000256" key="5">
    <source>
        <dbReference type="ARBA" id="ARBA00022475"/>
    </source>
</evidence>
<feature type="transmembrane region" description="Helical" evidence="10">
    <location>
        <begin position="159"/>
        <end position="179"/>
    </location>
</feature>
<dbReference type="AlphaFoldDB" id="A0AAU8HUM1"/>
<dbReference type="GO" id="GO:0015297">
    <property type="term" value="F:antiporter activity"/>
    <property type="evidence" value="ECO:0007669"/>
    <property type="project" value="InterPro"/>
</dbReference>
<feature type="transmembrane region" description="Helical" evidence="10">
    <location>
        <begin position="89"/>
        <end position="111"/>
    </location>
</feature>
<dbReference type="InterPro" id="IPR051327">
    <property type="entry name" value="MATE_MepA_subfamily"/>
</dbReference>
<evidence type="ECO:0000313" key="11">
    <source>
        <dbReference type="EMBL" id="XCI29104.1"/>
    </source>
</evidence>
<dbReference type="PANTHER" id="PTHR43823:SF3">
    <property type="entry name" value="MULTIDRUG EXPORT PROTEIN MEPA"/>
    <property type="match status" value="1"/>
</dbReference>
<dbReference type="PANTHER" id="PTHR43823">
    <property type="entry name" value="SPORULATION PROTEIN YKVU"/>
    <property type="match status" value="1"/>
</dbReference>
<evidence type="ECO:0000256" key="7">
    <source>
        <dbReference type="ARBA" id="ARBA00022989"/>
    </source>
</evidence>
<feature type="transmembrane region" description="Helical" evidence="10">
    <location>
        <begin position="412"/>
        <end position="431"/>
    </location>
</feature>
<dbReference type="EMBL" id="CP159485">
    <property type="protein sequence ID" value="XCI29104.1"/>
    <property type="molecule type" value="Genomic_DNA"/>
</dbReference>
<dbReference type="GO" id="GO:0005886">
    <property type="term" value="C:plasma membrane"/>
    <property type="evidence" value="ECO:0007669"/>
    <property type="project" value="UniProtKB-SubCell"/>
</dbReference>
<evidence type="ECO:0000256" key="8">
    <source>
        <dbReference type="ARBA" id="ARBA00023136"/>
    </source>
</evidence>
<dbReference type="PIRSF" id="PIRSF006603">
    <property type="entry name" value="DinF"/>
    <property type="match status" value="1"/>
</dbReference>
<dbReference type="GO" id="GO:0042910">
    <property type="term" value="F:xenobiotic transmembrane transporter activity"/>
    <property type="evidence" value="ECO:0007669"/>
    <property type="project" value="InterPro"/>
</dbReference>
<feature type="transmembrane region" description="Helical" evidence="10">
    <location>
        <begin position="51"/>
        <end position="77"/>
    </location>
</feature>
<sequence>MKQEQNLTKLFLKYAIPSISALWFFSIYTMIDGIFVGRGVGPLGLAAVNLSMPFITTVFAVALLVAVGSSTLITFYLGKGNQKISDNIFTLNFIILLVFGIALTTLSLLFLEELALILGATQETLPYVLDYLKIIVLSSTFFMIAYSLEVLVKADGFPALSIIVVVLAAIVNIFLDYLLVIRLNYGMQGAAIATGTSQFISFVAFLAYFIFGNSQLKFIKPKIQWSLIRRIISIGTPESLNELSAGFTVFVFNFVIARAVGAEGLASFGVIMYINSLVVMTMIGINQGIQPIISFYNGKNETKPISKILSLAIKTSIGFCVMFFAISQLFTEQVVSLFIDSKNTDIYMLSVNSLRLFSFGFLLSGFNIITSGYFTALRKTKKATIISLLRGYLVVTISVFVLPFIFGELGIWLAPFFYEGITLFFTAFLFWKDKEGFASPPSLVDFR</sequence>
<dbReference type="RefSeq" id="WP_353893652.1">
    <property type="nucleotide sequence ID" value="NZ_CP159485.1"/>
</dbReference>
<feature type="transmembrane region" description="Helical" evidence="10">
    <location>
        <begin position="131"/>
        <end position="152"/>
    </location>
</feature>
<dbReference type="InterPro" id="IPR045070">
    <property type="entry name" value="MATE_MepA-like"/>
</dbReference>